<name>A0A1I5E8R4_9BACT</name>
<evidence type="ECO:0000256" key="2">
    <source>
        <dbReference type="ARBA" id="ARBA00023136"/>
    </source>
</evidence>
<evidence type="ECO:0000256" key="1">
    <source>
        <dbReference type="ARBA" id="ARBA00004442"/>
    </source>
</evidence>
<evidence type="ECO:0000256" key="3">
    <source>
        <dbReference type="ARBA" id="ARBA00023237"/>
    </source>
</evidence>
<feature type="transmembrane region" description="Helical" evidence="4">
    <location>
        <begin position="44"/>
        <end position="64"/>
    </location>
</feature>
<dbReference type="Gene3D" id="2.170.130.10">
    <property type="entry name" value="TonB-dependent receptor, plug domain"/>
    <property type="match status" value="1"/>
</dbReference>
<evidence type="ECO:0000313" key="6">
    <source>
        <dbReference type="EMBL" id="SFO07750.1"/>
    </source>
</evidence>
<comment type="subcellular location">
    <subcellularLocation>
        <location evidence="1">Cell outer membrane</location>
    </subcellularLocation>
</comment>
<evidence type="ECO:0000256" key="4">
    <source>
        <dbReference type="SAM" id="Phobius"/>
    </source>
</evidence>
<keyword evidence="3" id="KW-0998">Cell outer membrane</keyword>
<feature type="domain" description="Outer membrane protein beta-barrel" evidence="5">
    <location>
        <begin position="424"/>
        <end position="827"/>
    </location>
</feature>
<feature type="transmembrane region" description="Helical" evidence="4">
    <location>
        <begin position="12"/>
        <end position="32"/>
    </location>
</feature>
<keyword evidence="7" id="KW-1185">Reference proteome</keyword>
<keyword evidence="2 4" id="KW-0472">Membrane</keyword>
<dbReference type="EMBL" id="FOVW01000003">
    <property type="protein sequence ID" value="SFO07750.1"/>
    <property type="molecule type" value="Genomic_DNA"/>
</dbReference>
<protein>
    <submittedName>
        <fullName evidence="6">Outer membrane receptor proteins, mostly Fe transport</fullName>
    </submittedName>
</protein>
<dbReference type="InterPro" id="IPR041700">
    <property type="entry name" value="OMP_b-brl_3"/>
</dbReference>
<dbReference type="InterPro" id="IPR036942">
    <property type="entry name" value="Beta-barrel_TonB_sf"/>
</dbReference>
<dbReference type="InterPro" id="IPR008969">
    <property type="entry name" value="CarboxyPept-like_regulatory"/>
</dbReference>
<dbReference type="GO" id="GO:0009279">
    <property type="term" value="C:cell outer membrane"/>
    <property type="evidence" value="ECO:0007669"/>
    <property type="project" value="UniProtKB-SubCell"/>
</dbReference>
<dbReference type="InterPro" id="IPR037066">
    <property type="entry name" value="Plug_dom_sf"/>
</dbReference>
<dbReference type="AlphaFoldDB" id="A0A1I5E8R4"/>
<evidence type="ECO:0000259" key="5">
    <source>
        <dbReference type="Pfam" id="PF14905"/>
    </source>
</evidence>
<dbReference type="Gene3D" id="2.60.40.1120">
    <property type="entry name" value="Carboxypeptidase-like, regulatory domain"/>
    <property type="match status" value="1"/>
</dbReference>
<reference evidence="7" key="1">
    <citation type="submission" date="2016-10" db="EMBL/GenBank/DDBJ databases">
        <authorList>
            <person name="Varghese N."/>
            <person name="Submissions S."/>
        </authorList>
    </citation>
    <scope>NUCLEOTIDE SEQUENCE [LARGE SCALE GENOMIC DNA]</scope>
    <source>
        <strain evidence="7">DSM 15282</strain>
    </source>
</reference>
<dbReference type="SUPFAM" id="SSF56935">
    <property type="entry name" value="Porins"/>
    <property type="match status" value="1"/>
</dbReference>
<proteinExistence type="predicted"/>
<dbReference type="Gene3D" id="2.40.170.20">
    <property type="entry name" value="TonB-dependent receptor, beta-barrel domain"/>
    <property type="match status" value="1"/>
</dbReference>
<accession>A0A1I5E8R4</accession>
<evidence type="ECO:0000313" key="7">
    <source>
        <dbReference type="Proteomes" id="UP000199564"/>
    </source>
</evidence>
<keyword evidence="4" id="KW-0812">Transmembrane</keyword>
<keyword evidence="4" id="KW-1133">Transmembrane helix</keyword>
<dbReference type="STRING" id="226506.SAMN04488519_103337"/>
<dbReference type="SUPFAM" id="SSF49464">
    <property type="entry name" value="Carboxypeptidase regulatory domain-like"/>
    <property type="match status" value="1"/>
</dbReference>
<gene>
    <name evidence="6" type="ORF">SAMN04488519_103337</name>
</gene>
<dbReference type="Pfam" id="PF13620">
    <property type="entry name" value="CarboxypepD_reg"/>
    <property type="match status" value="1"/>
</dbReference>
<dbReference type="Proteomes" id="UP000199564">
    <property type="component" value="Unassembled WGS sequence"/>
</dbReference>
<dbReference type="Pfam" id="PF14905">
    <property type="entry name" value="OMP_b-brl_3"/>
    <property type="match status" value="1"/>
</dbReference>
<dbReference type="PANTHER" id="PTHR40980:SF4">
    <property type="entry name" value="TONB-DEPENDENT RECEPTOR-LIKE BETA-BARREL DOMAIN-CONTAINING PROTEIN"/>
    <property type="match status" value="1"/>
</dbReference>
<sequence length="851" mass="95249">MNAEDFLIFNKMPFKAILSLFSIHGISFSIVGKNNIQSYLKMKTANYLFLTLFVYLLGLSNLAAKEVSRISGKILDQKGAPVAYANVALIAVEGNGLIDGAVSDEDGSFIIESVKSAKVSLVVSSIGFSTYTSEPFELTPGLIKDMGTVNIQDEMTGLDEVTVKSTRPEIIIEPDKTVVNVEGTVMAEGSNALDVIGRSPGVYVDQDGIINLNGRSGVVVMINDRQTYMSATDLANFLRSMPADNIKSLEVINNPSARFDAEGAAGVINIKLKRNTVDGVFGNVQLGGQYNGLWAPIGGVALNVKKGKWTTNANFNHNQYAIFNDLDINRNFTLPEGISNFNQDSRITQRDKNWFFNGAANYEINENQNLGLNIQASTSNDVNTSTSLTNITNPGTDIIDYLDSRNDANGHSDRIFANLHYDAKLDTLGTKISSDIDFTRMNANSESLLGNTYWSGEDQGSGMRNQILTLNEMYYNIFTAKVDFVKPLKNGNSFETGLKGSWVKSDNDLDLQRANEDGPFQPDPSSNRFIYNENVLAAYASYKGKFSEKVSYQAGLRGEYSDIRGNSVTLDQINEQNYFNLFPSVFVQHKVSDNYQIIYNANRRITRPNYRLLNPFIYYIDPLTSEQGNPGLKPQYSNNFEMNHVVKGAYQFTLGYSETEDAFMQVFMQDQESRTTTTFTDNFDKTRNANFRAIVPVQIKEWWSTSNMLQVNYNRFKSQIGDDFLDQDQTSFMMRTQHNLTLPAGFKLELIGMYIGPQIWGQGTIDGFGWVEAGVTKSLMKDKLTLAVNGTDLFRTQEIRANVNFADIDTSFRQYRSNQGIRFTLRWRFAQGESFRVNSSTGSTEERNRLN</sequence>
<organism evidence="6 7">
    <name type="scientific">Algoriphagus ornithinivorans</name>
    <dbReference type="NCBI Taxonomy" id="226506"/>
    <lineage>
        <taxon>Bacteria</taxon>
        <taxon>Pseudomonadati</taxon>
        <taxon>Bacteroidota</taxon>
        <taxon>Cytophagia</taxon>
        <taxon>Cytophagales</taxon>
        <taxon>Cyclobacteriaceae</taxon>
        <taxon>Algoriphagus</taxon>
    </lineage>
</organism>
<keyword evidence="6" id="KW-0675">Receptor</keyword>
<dbReference type="PANTHER" id="PTHR40980">
    <property type="entry name" value="PLUG DOMAIN-CONTAINING PROTEIN"/>
    <property type="match status" value="1"/>
</dbReference>